<dbReference type="Proteomes" id="UP000367825">
    <property type="component" value="Unassembled WGS sequence"/>
</dbReference>
<organism evidence="7 8">
    <name type="scientific">Pandoraea nosoerga</name>
    <dbReference type="NCBI Taxonomy" id="2508296"/>
    <lineage>
        <taxon>Bacteria</taxon>
        <taxon>Pseudomonadati</taxon>
        <taxon>Pseudomonadota</taxon>
        <taxon>Betaproteobacteria</taxon>
        <taxon>Burkholderiales</taxon>
        <taxon>Burkholderiaceae</taxon>
        <taxon>Pandoraea</taxon>
    </lineage>
</organism>
<sequence length="500" mass="52838">MNPIGAVGVGYRPPWTGDAVPATAAGAGRVQHASAQTLAPAGERVAWLTPEDFLPDPPADADWEGAEGAFARLLQRLYAAGERLGAEALRPPSQFGVTDLASLEKLDPSTLVMVASMISMQAMGDTAKSTQRALALLAERQDRLRQEDIQKFREQMEAMTRDADKARKGGVFGVIFDWITAAVDLVVGALKVVTGVLTMNPLMIAGGVADLGAGIAGVGAAIMKTMALADPKNAEHYEREAAKWGHAQMAFQALGMVVSFGISVRGFMASRSVAKTATRVFRGGAGDALASAVKAGDDAAINAIRTRVVSEVSYQIGAEVGRQVGRSLAQSGTRTARSLAARGFNRMAELFTQQMMEQMVTRAFDNVVKSTSRQLARGVPVSAAEVTKSLGKQLASQGRHAVARGMWSLSSVLRGALVAGREITASAIGMQRARLQLDARDLATEMSWLQFLMALNGDDKKRIAKRMEALAGQQGDVAEAASEAVTRTGAVRIRIAASMA</sequence>
<evidence type="ECO:0000313" key="7">
    <source>
        <dbReference type="EMBL" id="VVE03382.1"/>
    </source>
</evidence>
<evidence type="ECO:0000256" key="4">
    <source>
        <dbReference type="ARBA" id="ARBA00035640"/>
    </source>
</evidence>
<evidence type="ECO:0000256" key="1">
    <source>
        <dbReference type="ARBA" id="ARBA00004551"/>
    </source>
</evidence>
<gene>
    <name evidence="7" type="primary">sseC</name>
    <name evidence="7" type="ORF">PNO31109_02235</name>
</gene>
<keyword evidence="2" id="KW-0472">Membrane</keyword>
<protein>
    <submittedName>
        <fullName evidence="7">Secreted effector protein SseC</fullName>
    </submittedName>
</protein>
<reference evidence="7 8" key="1">
    <citation type="submission" date="2019-08" db="EMBL/GenBank/DDBJ databases">
        <authorList>
            <person name="Peeters C."/>
        </authorList>
    </citation>
    <scope>NUCLEOTIDE SEQUENCE [LARGE SCALE GENOMIC DNA]</scope>
    <source>
        <strain evidence="7 8">LMG 31109</strain>
    </source>
</reference>
<keyword evidence="2" id="KW-1043">Host membrane</keyword>
<evidence type="ECO:0000256" key="2">
    <source>
        <dbReference type="ARBA" id="ARBA00022870"/>
    </source>
</evidence>
<feature type="coiled-coil region" evidence="5">
    <location>
        <begin position="127"/>
        <end position="169"/>
    </location>
</feature>
<evidence type="ECO:0000259" key="6">
    <source>
        <dbReference type="Pfam" id="PF04888"/>
    </source>
</evidence>
<evidence type="ECO:0000256" key="3">
    <source>
        <dbReference type="ARBA" id="ARBA00023026"/>
    </source>
</evidence>
<dbReference type="EMBL" id="CABPSC010000007">
    <property type="protein sequence ID" value="VVE03382.1"/>
    <property type="molecule type" value="Genomic_DNA"/>
</dbReference>
<dbReference type="RefSeq" id="WP_150555597.1">
    <property type="nucleotide sequence ID" value="NZ_CABPSC010000007.1"/>
</dbReference>
<dbReference type="AlphaFoldDB" id="A0A5E4UTT5"/>
<comment type="similarity">
    <text evidence="4">Belongs to the SctE/SipB/YopB family.</text>
</comment>
<accession>A0A5E4UTT5</accession>
<keyword evidence="5" id="KW-0175">Coiled coil</keyword>
<proteinExistence type="inferred from homology"/>
<dbReference type="GO" id="GO:0033644">
    <property type="term" value="C:host cell membrane"/>
    <property type="evidence" value="ECO:0007669"/>
    <property type="project" value="UniProtKB-SubCell"/>
</dbReference>
<dbReference type="Pfam" id="PF04888">
    <property type="entry name" value="SseC"/>
    <property type="match status" value="1"/>
</dbReference>
<feature type="domain" description="Translocator protein BipB-like C-terminal" evidence="6">
    <location>
        <begin position="115"/>
        <end position="335"/>
    </location>
</feature>
<name>A0A5E4UTT5_9BURK</name>
<evidence type="ECO:0000256" key="5">
    <source>
        <dbReference type="SAM" id="Coils"/>
    </source>
</evidence>
<comment type="subcellular location">
    <subcellularLocation>
        <location evidence="1">Host membrane</location>
    </subcellularLocation>
</comment>
<evidence type="ECO:0000313" key="8">
    <source>
        <dbReference type="Proteomes" id="UP000367825"/>
    </source>
</evidence>
<keyword evidence="8" id="KW-1185">Reference proteome</keyword>
<keyword evidence="3" id="KW-0843">Virulence</keyword>
<dbReference type="OrthoDB" id="6479672at2"/>
<dbReference type="InterPro" id="IPR006972">
    <property type="entry name" value="BipB-like_C"/>
</dbReference>